<evidence type="ECO:0000256" key="1">
    <source>
        <dbReference type="ARBA" id="ARBA00007362"/>
    </source>
</evidence>
<organism evidence="4 5">
    <name type="scientific">Desulforamulus ferrireducens</name>
    <dbReference type="NCBI Taxonomy" id="1833852"/>
    <lineage>
        <taxon>Bacteria</taxon>
        <taxon>Bacillati</taxon>
        <taxon>Bacillota</taxon>
        <taxon>Clostridia</taxon>
        <taxon>Eubacteriales</taxon>
        <taxon>Peptococcaceae</taxon>
        <taxon>Desulforamulus</taxon>
    </lineage>
</organism>
<feature type="transmembrane region" description="Helical" evidence="2">
    <location>
        <begin position="35"/>
        <end position="56"/>
    </location>
</feature>
<feature type="transmembrane region" description="Helical" evidence="2">
    <location>
        <begin position="180"/>
        <end position="199"/>
    </location>
</feature>
<comment type="similarity">
    <text evidence="1">Belongs to the EamA transporter family.</text>
</comment>
<dbReference type="SUPFAM" id="SSF103481">
    <property type="entry name" value="Multidrug resistance efflux transporter EmrE"/>
    <property type="match status" value="2"/>
</dbReference>
<feature type="transmembrane region" description="Helical" evidence="2">
    <location>
        <begin position="125"/>
        <end position="144"/>
    </location>
</feature>
<feature type="transmembrane region" description="Helical" evidence="2">
    <location>
        <begin position="7"/>
        <end position="29"/>
    </location>
</feature>
<dbReference type="Pfam" id="PF00892">
    <property type="entry name" value="EamA"/>
    <property type="match status" value="2"/>
</dbReference>
<dbReference type="PANTHER" id="PTHR22911:SF79">
    <property type="entry name" value="MOBA-LIKE NTP TRANSFERASE DOMAIN-CONTAINING PROTEIN"/>
    <property type="match status" value="1"/>
</dbReference>
<dbReference type="KEGG" id="dfg:B0537_03135"/>
<feature type="transmembrane region" description="Helical" evidence="2">
    <location>
        <begin position="68"/>
        <end position="87"/>
    </location>
</feature>
<feature type="domain" description="EamA" evidence="3">
    <location>
        <begin position="6"/>
        <end position="140"/>
    </location>
</feature>
<keyword evidence="2" id="KW-0472">Membrane</keyword>
<dbReference type="AlphaFoldDB" id="A0A1S6ITT2"/>
<dbReference type="EMBL" id="CP019698">
    <property type="protein sequence ID" value="AQS58174.1"/>
    <property type="molecule type" value="Genomic_DNA"/>
</dbReference>
<dbReference type="GO" id="GO:0016020">
    <property type="term" value="C:membrane"/>
    <property type="evidence" value="ECO:0007669"/>
    <property type="project" value="InterPro"/>
</dbReference>
<dbReference type="OrthoDB" id="9808556at2"/>
<evidence type="ECO:0000256" key="2">
    <source>
        <dbReference type="SAM" id="Phobius"/>
    </source>
</evidence>
<feature type="transmembrane region" description="Helical" evidence="2">
    <location>
        <begin position="211"/>
        <end position="231"/>
    </location>
</feature>
<proteinExistence type="inferred from homology"/>
<dbReference type="STRING" id="1833852.B0537_03135"/>
<dbReference type="PANTHER" id="PTHR22911">
    <property type="entry name" value="ACYL-MALONYL CONDENSING ENZYME-RELATED"/>
    <property type="match status" value="1"/>
</dbReference>
<dbReference type="InterPro" id="IPR000620">
    <property type="entry name" value="EamA_dom"/>
</dbReference>
<dbReference type="InterPro" id="IPR037185">
    <property type="entry name" value="EmrE-like"/>
</dbReference>
<feature type="transmembrane region" description="Helical" evidence="2">
    <location>
        <begin position="267"/>
        <end position="286"/>
    </location>
</feature>
<evidence type="ECO:0000259" key="3">
    <source>
        <dbReference type="Pfam" id="PF00892"/>
    </source>
</evidence>
<name>A0A1S6ITT2_9FIRM</name>
<gene>
    <name evidence="4" type="ORF">B0537_03135</name>
</gene>
<feature type="transmembrane region" description="Helical" evidence="2">
    <location>
        <begin position="150"/>
        <end position="168"/>
    </location>
</feature>
<dbReference type="RefSeq" id="WP_077713139.1">
    <property type="nucleotide sequence ID" value="NZ_CP019698.1"/>
</dbReference>
<feature type="transmembrane region" description="Helical" evidence="2">
    <location>
        <begin position="93"/>
        <end position="113"/>
    </location>
</feature>
<keyword evidence="2" id="KW-1133">Transmembrane helix</keyword>
<sequence>MNGFYLGVLLVFLSASGFGLIPIFALYAYGGGASVTTLLFGRFTLAAIIFFGYILYKEKRIPVERSQLKYLFLLGGIIYTLQSNLYFSSVKYIPASLAVLLFYIYPVLVALASSYLDKEVLDKKIIFSIVLSLLGLTLVLGVSFGGINLTGVMLALASGLVYSVYLVLGNRIVKETPALVTSAFICLFAACSILVIGVSKGDLDFNLTGEAWLAILGVALCCTVLAIFTLFRGIELIGTTRASILSMIEPLITIGFSALLFNERLSFLQMLGGAAVLLGSVLVILARDKSKNTPEPARAKSADC</sequence>
<accession>A0A1S6ITT2</accession>
<feature type="transmembrane region" description="Helical" evidence="2">
    <location>
        <begin position="243"/>
        <end position="261"/>
    </location>
</feature>
<dbReference type="Proteomes" id="UP000189464">
    <property type="component" value="Chromosome"/>
</dbReference>
<protein>
    <submittedName>
        <fullName evidence="4">EamA family transporter</fullName>
    </submittedName>
</protein>
<keyword evidence="2" id="KW-0812">Transmembrane</keyword>
<evidence type="ECO:0000313" key="4">
    <source>
        <dbReference type="EMBL" id="AQS58174.1"/>
    </source>
</evidence>
<keyword evidence="5" id="KW-1185">Reference proteome</keyword>
<evidence type="ECO:0000313" key="5">
    <source>
        <dbReference type="Proteomes" id="UP000189464"/>
    </source>
</evidence>
<feature type="domain" description="EamA" evidence="3">
    <location>
        <begin position="150"/>
        <end position="284"/>
    </location>
</feature>
<reference evidence="4 5" key="1">
    <citation type="journal article" date="2016" name="Int. J. Syst. Evol. Microbiol.">
        <title>Desulfotomaculum ferrireducens sp. nov., a moderately thermophilic sulfate-reducing and dissimilatory Fe(III)-reducing bacterium isolated from compost.</title>
        <authorList>
            <person name="Yang G."/>
            <person name="Guo J."/>
            <person name="Zhuang L."/>
            <person name="Yuan Y."/>
            <person name="Zhou S."/>
        </authorList>
    </citation>
    <scope>NUCLEOTIDE SEQUENCE [LARGE SCALE GENOMIC DNA]</scope>
    <source>
        <strain evidence="4 5">GSS09</strain>
    </source>
</reference>